<dbReference type="Proteomes" id="UP000663852">
    <property type="component" value="Unassembled WGS sequence"/>
</dbReference>
<evidence type="ECO:0000313" key="3">
    <source>
        <dbReference type="EMBL" id="CAF1186879.1"/>
    </source>
</evidence>
<accession>A0A813WY49</accession>
<dbReference type="EMBL" id="CAJNOJ010000140">
    <property type="protein sequence ID" value="CAF1186879.1"/>
    <property type="molecule type" value="Genomic_DNA"/>
</dbReference>
<evidence type="ECO:0000256" key="1">
    <source>
        <dbReference type="ARBA" id="ARBA00022679"/>
    </source>
</evidence>
<dbReference type="EMBL" id="CAJNOR010000269">
    <property type="protein sequence ID" value="CAF0861581.1"/>
    <property type="molecule type" value="Genomic_DNA"/>
</dbReference>
<dbReference type="OrthoDB" id="671439at2759"/>
<dbReference type="PANTHER" id="PTHR31642:SF310">
    <property type="entry name" value="FATTY ALCOHOL:CAFFEOYL-COA ACYLTRANSFERASE"/>
    <property type="match status" value="1"/>
</dbReference>
<reference evidence="2" key="1">
    <citation type="submission" date="2021-02" db="EMBL/GenBank/DDBJ databases">
        <authorList>
            <person name="Nowell W R."/>
        </authorList>
    </citation>
    <scope>NUCLEOTIDE SEQUENCE</scope>
</reference>
<keyword evidence="1" id="KW-0808">Transferase</keyword>
<dbReference type="Gene3D" id="3.30.559.10">
    <property type="entry name" value="Chloramphenicol acetyltransferase-like domain"/>
    <property type="match status" value="2"/>
</dbReference>
<dbReference type="PANTHER" id="PTHR31642">
    <property type="entry name" value="TRICHOTHECENE 3-O-ACETYLTRANSFERASE"/>
    <property type="match status" value="1"/>
</dbReference>
<protein>
    <submittedName>
        <fullName evidence="2">Uncharacterized protein</fullName>
    </submittedName>
</protein>
<dbReference type="InterPro" id="IPR050317">
    <property type="entry name" value="Plant_Fungal_Acyltransferase"/>
</dbReference>
<dbReference type="Proteomes" id="UP000663828">
    <property type="component" value="Unassembled WGS sequence"/>
</dbReference>
<dbReference type="InterPro" id="IPR023213">
    <property type="entry name" value="CAT-like_dom_sf"/>
</dbReference>
<dbReference type="Pfam" id="PF02458">
    <property type="entry name" value="Transferase"/>
    <property type="match status" value="1"/>
</dbReference>
<comment type="caution">
    <text evidence="2">The sequence shown here is derived from an EMBL/GenBank/DDBJ whole genome shotgun (WGS) entry which is preliminary data.</text>
</comment>
<gene>
    <name evidence="3" type="ORF">EDS130_LOCUS24575</name>
    <name evidence="2" type="ORF">XAT740_LOCUS6015</name>
</gene>
<dbReference type="GO" id="GO:0016747">
    <property type="term" value="F:acyltransferase activity, transferring groups other than amino-acyl groups"/>
    <property type="evidence" value="ECO:0007669"/>
    <property type="project" value="TreeGrafter"/>
</dbReference>
<proteinExistence type="predicted"/>
<evidence type="ECO:0000313" key="2">
    <source>
        <dbReference type="EMBL" id="CAF0861581.1"/>
    </source>
</evidence>
<evidence type="ECO:0000313" key="4">
    <source>
        <dbReference type="Proteomes" id="UP000663828"/>
    </source>
</evidence>
<name>A0A813WY49_ADIRI</name>
<organism evidence="2 4">
    <name type="scientific">Adineta ricciae</name>
    <name type="common">Rotifer</name>
    <dbReference type="NCBI Taxonomy" id="249248"/>
    <lineage>
        <taxon>Eukaryota</taxon>
        <taxon>Metazoa</taxon>
        <taxon>Spiralia</taxon>
        <taxon>Gnathifera</taxon>
        <taxon>Rotifera</taxon>
        <taxon>Eurotatoria</taxon>
        <taxon>Bdelloidea</taxon>
        <taxon>Adinetida</taxon>
        <taxon>Adinetidae</taxon>
        <taxon>Adineta</taxon>
    </lineage>
</organism>
<sequence length="459" mass="52063">MCTITKDPSIIIKCSNPMDQNAAESITCMAVESNAKAWPLRMVWFYPNKLKQTRDEFMPSKQLQLTLSNTLNYFTILAGRGTEDENGNVTVHLNNEGVLYTDAQCPDQSLDYFIQRTDDEEFDYEHINSTDLDVLIPNDFTGPLMSIQVTRLQCDSVVISIVVCHCLMDAQSSAHFITSWAAGGTPKNLPMMDKSFVLFSTEEQQQRAPLTRPANCVFTRDLIPSPETVLVRAGFSERVISRVYHFSADELKNIKVAAMKDLSSAVDYISTYDALYAHMVLVIAQATQKSFVGNDKIKILQSLNGRTRFAVSYSPETLYYFGSFAFWLYDTWTADEPPTLPSLAKWIHEMHAKQTVQSLKYYNAYLTSGDGKIGKNQVDADIINHDFHCASWRKVNMLGGNFGGGDNYPIYSGPTKQVFPQYFAMMDSHKRDESVNIVLALRESDYTRLLEQKMIHKYR</sequence>
<keyword evidence="4" id="KW-1185">Reference proteome</keyword>
<dbReference type="AlphaFoldDB" id="A0A813WY49"/>